<gene>
    <name evidence="1" type="ORF">QQ008_21980</name>
</gene>
<evidence type="ECO:0000313" key="2">
    <source>
        <dbReference type="Proteomes" id="UP001172082"/>
    </source>
</evidence>
<protein>
    <submittedName>
        <fullName evidence="1">DUF4286 family protein</fullName>
    </submittedName>
</protein>
<evidence type="ECO:0000313" key="1">
    <source>
        <dbReference type="EMBL" id="MDN5204077.1"/>
    </source>
</evidence>
<dbReference type="RefSeq" id="WP_346754100.1">
    <property type="nucleotide sequence ID" value="NZ_JAUJEA010000009.1"/>
</dbReference>
<proteinExistence type="predicted"/>
<dbReference type="InterPro" id="IPR025563">
    <property type="entry name" value="DUF4286"/>
</dbReference>
<comment type="caution">
    <text evidence="1">The sequence shown here is derived from an EMBL/GenBank/DDBJ whole genome shotgun (WGS) entry which is preliminary data.</text>
</comment>
<dbReference type="EMBL" id="JAUJEA010000009">
    <property type="protein sequence ID" value="MDN5204077.1"/>
    <property type="molecule type" value="Genomic_DNA"/>
</dbReference>
<reference evidence="1" key="1">
    <citation type="submission" date="2023-06" db="EMBL/GenBank/DDBJ databases">
        <title>Genomic of Parafulvivirga corallium.</title>
        <authorList>
            <person name="Wang G."/>
        </authorList>
    </citation>
    <scope>NUCLEOTIDE SEQUENCE</scope>
    <source>
        <strain evidence="1">BMA10</strain>
    </source>
</reference>
<name>A0ABT8KVV9_9BACT</name>
<keyword evidence="2" id="KW-1185">Reference proteome</keyword>
<dbReference type="Pfam" id="PF14114">
    <property type="entry name" value="DUF4286"/>
    <property type="match status" value="1"/>
</dbReference>
<accession>A0ABT8KVV9</accession>
<sequence length="101" mass="11951">MILYSVTVNIDRSVEKEWVNWMKIKHIPDVLNTGLFESYKMYRLLNEEENGGMTYSIQYLTATIENINKYLNEFAPKLMAEHNAKYKDKHVAFRTVLESVE</sequence>
<dbReference type="Proteomes" id="UP001172082">
    <property type="component" value="Unassembled WGS sequence"/>
</dbReference>
<organism evidence="1 2">
    <name type="scientific">Splendidivirga corallicola</name>
    <dbReference type="NCBI Taxonomy" id="3051826"/>
    <lineage>
        <taxon>Bacteria</taxon>
        <taxon>Pseudomonadati</taxon>
        <taxon>Bacteroidota</taxon>
        <taxon>Cytophagia</taxon>
        <taxon>Cytophagales</taxon>
        <taxon>Splendidivirgaceae</taxon>
        <taxon>Splendidivirga</taxon>
    </lineage>
</organism>